<accession>A0AA87NND8</accession>
<dbReference type="Proteomes" id="UP000014634">
    <property type="component" value="Unassembled WGS sequence"/>
</dbReference>
<protein>
    <submittedName>
        <fullName evidence="1">Uncharacterized protein</fullName>
    </submittedName>
</protein>
<sequence length="104" mass="12043">MKKTQREYKVIDFPPLTAEDRAVLDKLDEMPDSEINYEDIPKSTPDSNGGFYYFQSLKIPKTDVHTKIDNDTLDWLKKDGKGYQARLNNVLRWARMNGCPIASM</sequence>
<dbReference type="AlphaFoldDB" id="A0AA87NND8"/>
<dbReference type="RefSeq" id="WP_016522712.1">
    <property type="nucleotide sequence ID" value="NZ_KE332517.1"/>
</dbReference>
<dbReference type="EMBL" id="ATFE01000004">
    <property type="protein sequence ID" value="EPF29456.1"/>
    <property type="molecule type" value="Genomic_DNA"/>
</dbReference>
<proteinExistence type="predicted"/>
<name>A0AA87NND8_TREMD</name>
<organism evidence="1 2">
    <name type="scientific">Treponema medium ATCC 700293</name>
    <dbReference type="NCBI Taxonomy" id="1125700"/>
    <lineage>
        <taxon>Bacteria</taxon>
        <taxon>Pseudomonadati</taxon>
        <taxon>Spirochaetota</taxon>
        <taxon>Spirochaetia</taxon>
        <taxon>Spirochaetales</taxon>
        <taxon>Treponemataceae</taxon>
        <taxon>Treponema</taxon>
    </lineage>
</organism>
<evidence type="ECO:0000313" key="1">
    <source>
        <dbReference type="EMBL" id="EPF29456.1"/>
    </source>
</evidence>
<dbReference type="Pfam" id="PF14384">
    <property type="entry name" value="BrnA_antitoxin"/>
    <property type="match status" value="1"/>
</dbReference>
<comment type="caution">
    <text evidence="1">The sequence shown here is derived from an EMBL/GenBank/DDBJ whole genome shotgun (WGS) entry which is preliminary data.</text>
</comment>
<reference evidence="1 2" key="1">
    <citation type="submission" date="2013-04" db="EMBL/GenBank/DDBJ databases">
        <title>The Genome Sequence of Treponema medium ATCC 700293.</title>
        <authorList>
            <consortium name="The Broad Institute Genomics Platform"/>
            <person name="Earl A."/>
            <person name="Ward D."/>
            <person name="Feldgarden M."/>
            <person name="Gevers D."/>
            <person name="Leonetti C."/>
            <person name="Blanton J.M."/>
            <person name="Dewhirst F.E."/>
            <person name="Izard J."/>
            <person name="Walker B."/>
            <person name="Young S."/>
            <person name="Zeng Q."/>
            <person name="Gargeya S."/>
            <person name="Fitzgerald M."/>
            <person name="Haas B."/>
            <person name="Abouelleil A."/>
            <person name="Allen A.W."/>
            <person name="Alvarado L."/>
            <person name="Arachchi H.M."/>
            <person name="Berlin A.M."/>
            <person name="Chapman S.B."/>
            <person name="Gainer-Dewar J."/>
            <person name="Goldberg J."/>
            <person name="Griggs A."/>
            <person name="Gujja S."/>
            <person name="Hansen M."/>
            <person name="Howarth C."/>
            <person name="Imamovic A."/>
            <person name="Ireland A."/>
            <person name="Larimer J."/>
            <person name="McCowan C."/>
            <person name="Murphy C."/>
            <person name="Pearson M."/>
            <person name="Poon T.W."/>
            <person name="Priest M."/>
            <person name="Roberts A."/>
            <person name="Saif S."/>
            <person name="Shea T."/>
            <person name="Sisk P."/>
            <person name="Sykes S."/>
            <person name="Wortman J."/>
            <person name="Nusbaum C."/>
            <person name="Birren B."/>
        </authorList>
    </citation>
    <scope>NUCLEOTIDE SEQUENCE [LARGE SCALE GENOMIC DNA]</scope>
    <source>
        <strain evidence="1 2">ATCC 700293</strain>
    </source>
</reference>
<evidence type="ECO:0000313" key="2">
    <source>
        <dbReference type="Proteomes" id="UP000014634"/>
    </source>
</evidence>
<gene>
    <name evidence="1" type="ORF">HMPREF9195_00742</name>
</gene>
<dbReference type="InterPro" id="IPR025528">
    <property type="entry name" value="BrnA_antitoxin"/>
</dbReference>